<dbReference type="PANTHER" id="PTHR13483:SF11">
    <property type="entry name" value="ZINC FINGER HIT DOMAIN-CONTAINING PROTEIN 3"/>
    <property type="match status" value="1"/>
</dbReference>
<evidence type="ECO:0000313" key="6">
    <source>
        <dbReference type="EMBL" id="EFJ07326.1"/>
    </source>
</evidence>
<dbReference type="GO" id="GO:0000492">
    <property type="term" value="P:box C/D snoRNP assembly"/>
    <property type="evidence" value="ECO:0000318"/>
    <property type="project" value="GO_Central"/>
</dbReference>
<evidence type="ECO:0000256" key="1">
    <source>
        <dbReference type="ARBA" id="ARBA00022723"/>
    </source>
</evidence>
<dbReference type="STRING" id="88036.D8T7M6"/>
<dbReference type="Pfam" id="PF04438">
    <property type="entry name" value="zf-HIT"/>
    <property type="match status" value="1"/>
</dbReference>
<dbReference type="HOGENOM" id="CLU_117355_1_0_1"/>
<dbReference type="KEGG" id="smo:SELMODRAFT_133802"/>
<keyword evidence="7" id="KW-1185">Reference proteome</keyword>
<dbReference type="InterPro" id="IPR007529">
    <property type="entry name" value="Znf_HIT"/>
</dbReference>
<reference evidence="6 7" key="1">
    <citation type="journal article" date="2011" name="Science">
        <title>The Selaginella genome identifies genetic changes associated with the evolution of vascular plants.</title>
        <authorList>
            <person name="Banks J.A."/>
            <person name="Nishiyama T."/>
            <person name="Hasebe M."/>
            <person name="Bowman J.L."/>
            <person name="Gribskov M."/>
            <person name="dePamphilis C."/>
            <person name="Albert V.A."/>
            <person name="Aono N."/>
            <person name="Aoyama T."/>
            <person name="Ambrose B.A."/>
            <person name="Ashton N.W."/>
            <person name="Axtell M.J."/>
            <person name="Barker E."/>
            <person name="Barker M.S."/>
            <person name="Bennetzen J.L."/>
            <person name="Bonawitz N.D."/>
            <person name="Chapple C."/>
            <person name="Cheng C."/>
            <person name="Correa L.G."/>
            <person name="Dacre M."/>
            <person name="DeBarry J."/>
            <person name="Dreyer I."/>
            <person name="Elias M."/>
            <person name="Engstrom E.M."/>
            <person name="Estelle M."/>
            <person name="Feng L."/>
            <person name="Finet C."/>
            <person name="Floyd S.K."/>
            <person name="Frommer W.B."/>
            <person name="Fujita T."/>
            <person name="Gramzow L."/>
            <person name="Gutensohn M."/>
            <person name="Harholt J."/>
            <person name="Hattori M."/>
            <person name="Heyl A."/>
            <person name="Hirai T."/>
            <person name="Hiwatashi Y."/>
            <person name="Ishikawa M."/>
            <person name="Iwata M."/>
            <person name="Karol K.G."/>
            <person name="Koehler B."/>
            <person name="Kolukisaoglu U."/>
            <person name="Kubo M."/>
            <person name="Kurata T."/>
            <person name="Lalonde S."/>
            <person name="Li K."/>
            <person name="Li Y."/>
            <person name="Litt A."/>
            <person name="Lyons E."/>
            <person name="Manning G."/>
            <person name="Maruyama T."/>
            <person name="Michael T.P."/>
            <person name="Mikami K."/>
            <person name="Miyazaki S."/>
            <person name="Morinaga S."/>
            <person name="Murata T."/>
            <person name="Mueller-Roeber B."/>
            <person name="Nelson D.R."/>
            <person name="Obara M."/>
            <person name="Oguri Y."/>
            <person name="Olmstead R.G."/>
            <person name="Onodera N."/>
            <person name="Petersen B.L."/>
            <person name="Pils B."/>
            <person name="Prigge M."/>
            <person name="Rensing S.A."/>
            <person name="Riano-Pachon D.M."/>
            <person name="Roberts A.W."/>
            <person name="Sato Y."/>
            <person name="Scheller H.V."/>
            <person name="Schulz B."/>
            <person name="Schulz C."/>
            <person name="Shakirov E.V."/>
            <person name="Shibagaki N."/>
            <person name="Shinohara N."/>
            <person name="Shippen D.E."/>
            <person name="Soerensen I."/>
            <person name="Sotooka R."/>
            <person name="Sugimoto N."/>
            <person name="Sugita M."/>
            <person name="Sumikawa N."/>
            <person name="Tanurdzic M."/>
            <person name="Theissen G."/>
            <person name="Ulvskov P."/>
            <person name="Wakazuki S."/>
            <person name="Weng J.K."/>
            <person name="Willats W.W."/>
            <person name="Wipf D."/>
            <person name="Wolf P.G."/>
            <person name="Yang L."/>
            <person name="Zimmer A.D."/>
            <person name="Zhu Q."/>
            <person name="Mitros T."/>
            <person name="Hellsten U."/>
            <person name="Loque D."/>
            <person name="Otillar R."/>
            <person name="Salamov A."/>
            <person name="Schmutz J."/>
            <person name="Shapiro H."/>
            <person name="Lindquist E."/>
            <person name="Lucas S."/>
            <person name="Rokhsar D."/>
            <person name="Grigoriev I.V."/>
        </authorList>
    </citation>
    <scope>NUCLEOTIDE SEQUENCE [LARGE SCALE GENOMIC DNA]</scope>
</reference>
<dbReference type="FunCoup" id="D8T7M6">
    <property type="interactions" value="3123"/>
</dbReference>
<dbReference type="Gramene" id="EFJ07326">
    <property type="protein sequence ID" value="EFJ07326"/>
    <property type="gene ID" value="SELMODRAFT_133802"/>
</dbReference>
<dbReference type="eggNOG" id="KOG2857">
    <property type="taxonomic scope" value="Eukaryota"/>
</dbReference>
<proteinExistence type="predicted"/>
<dbReference type="PANTHER" id="PTHR13483">
    <property type="entry name" value="BOX C_D SNORNA PROTEIN 1-RELATED"/>
    <property type="match status" value="1"/>
</dbReference>
<dbReference type="Proteomes" id="UP000001514">
    <property type="component" value="Unassembled WGS sequence"/>
</dbReference>
<dbReference type="EMBL" id="GL377686">
    <property type="protein sequence ID" value="EFJ07326.1"/>
    <property type="molecule type" value="Genomic_DNA"/>
</dbReference>
<gene>
    <name evidence="6" type="ORF">SELMODRAFT_133802</name>
</gene>
<evidence type="ECO:0000259" key="5">
    <source>
        <dbReference type="PROSITE" id="PS51083"/>
    </source>
</evidence>
<dbReference type="GO" id="GO:0070761">
    <property type="term" value="C:pre-snoRNP complex"/>
    <property type="evidence" value="ECO:0000318"/>
    <property type="project" value="GO_Central"/>
</dbReference>
<organism evidence="7">
    <name type="scientific">Selaginella moellendorffii</name>
    <name type="common">Spikemoss</name>
    <dbReference type="NCBI Taxonomy" id="88036"/>
    <lineage>
        <taxon>Eukaryota</taxon>
        <taxon>Viridiplantae</taxon>
        <taxon>Streptophyta</taxon>
        <taxon>Embryophyta</taxon>
        <taxon>Tracheophyta</taxon>
        <taxon>Lycopodiopsida</taxon>
        <taxon>Selaginellales</taxon>
        <taxon>Selaginellaceae</taxon>
        <taxon>Selaginella</taxon>
    </lineage>
</organism>
<evidence type="ECO:0000256" key="4">
    <source>
        <dbReference type="PROSITE-ProRule" id="PRU00453"/>
    </source>
</evidence>
<dbReference type="Gene3D" id="3.30.60.190">
    <property type="match status" value="1"/>
</dbReference>
<dbReference type="InParanoid" id="D8T7M6"/>
<dbReference type="GO" id="GO:0008270">
    <property type="term" value="F:zinc ion binding"/>
    <property type="evidence" value="ECO:0007669"/>
    <property type="project" value="UniProtKB-UniRule"/>
</dbReference>
<dbReference type="OMA" id="CNEAQSK"/>
<protein>
    <recommendedName>
        <fullName evidence="5">HIT-type domain-containing protein</fullName>
    </recommendedName>
</protein>
<accession>D8T7M6</accession>
<evidence type="ECO:0000256" key="3">
    <source>
        <dbReference type="ARBA" id="ARBA00022833"/>
    </source>
</evidence>
<dbReference type="PROSITE" id="PS51083">
    <property type="entry name" value="ZF_HIT"/>
    <property type="match status" value="1"/>
</dbReference>
<dbReference type="InterPro" id="IPR051639">
    <property type="entry name" value="BCD1"/>
</dbReference>
<dbReference type="GO" id="GO:0005634">
    <property type="term" value="C:nucleus"/>
    <property type="evidence" value="ECO:0000318"/>
    <property type="project" value="GO_Central"/>
</dbReference>
<keyword evidence="3" id="KW-0862">Zinc</keyword>
<dbReference type="SUPFAM" id="SSF144232">
    <property type="entry name" value="HIT/MYND zinc finger-like"/>
    <property type="match status" value="1"/>
</dbReference>
<evidence type="ECO:0000313" key="7">
    <source>
        <dbReference type="Proteomes" id="UP000001514"/>
    </source>
</evidence>
<keyword evidence="2 4" id="KW-0863">Zinc-finger</keyword>
<dbReference type="CDD" id="cd23024">
    <property type="entry name" value="zf-HIT_ZNHIT2-3"/>
    <property type="match status" value="1"/>
</dbReference>
<name>D8T7M6_SELML</name>
<keyword evidence="1" id="KW-0479">Metal-binding</keyword>
<dbReference type="OrthoDB" id="18412at2759"/>
<feature type="domain" description="HIT-type" evidence="5">
    <location>
        <begin position="15"/>
        <end position="48"/>
    </location>
</feature>
<dbReference type="AlphaFoldDB" id="D8T7M6"/>
<sequence length="145" mass="15836">MFLIGSRAFGAMSQCGICSGAVSKYKCPGCLVPYCSLQCFKDHKAAPCTKVAAAEEEEQAQLVQPPRDFENGDESQVATRLRRQQLEAVAASEEIRAMLRNEELQAIVSKIDASATAEKDLDTAMNLPDFKGFADKILEVIASFR</sequence>
<dbReference type="GO" id="GO:0000463">
    <property type="term" value="P:maturation of LSU-rRNA from tricistronic rRNA transcript (SSU-rRNA, 5.8S rRNA, LSU-rRNA)"/>
    <property type="evidence" value="ECO:0000318"/>
    <property type="project" value="GO_Central"/>
</dbReference>
<evidence type="ECO:0000256" key="2">
    <source>
        <dbReference type="ARBA" id="ARBA00022771"/>
    </source>
</evidence>